<dbReference type="PANTHER" id="PTHR37820:SF1">
    <property type="entry name" value="CELL DIVISION PROTEIN FTSQ"/>
    <property type="match status" value="1"/>
</dbReference>
<dbReference type="RefSeq" id="WP_072743222.1">
    <property type="nucleotide sequence ID" value="NZ_FQXR01000003.1"/>
</dbReference>
<feature type="transmembrane region" description="Helical" evidence="8">
    <location>
        <begin position="20"/>
        <end position="42"/>
    </location>
</feature>
<dbReference type="GO" id="GO:0005886">
    <property type="term" value="C:plasma membrane"/>
    <property type="evidence" value="ECO:0007669"/>
    <property type="project" value="TreeGrafter"/>
</dbReference>
<accession>A0A1M5UGP2</accession>
<dbReference type="PANTHER" id="PTHR37820">
    <property type="entry name" value="CELL DIVISION PROTEIN DIVIB"/>
    <property type="match status" value="1"/>
</dbReference>
<dbReference type="GO" id="GO:0051301">
    <property type="term" value="P:cell division"/>
    <property type="evidence" value="ECO:0007669"/>
    <property type="project" value="UniProtKB-KW"/>
</dbReference>
<keyword evidence="11" id="KW-1185">Reference proteome</keyword>
<evidence type="ECO:0000256" key="8">
    <source>
        <dbReference type="SAM" id="Phobius"/>
    </source>
</evidence>
<dbReference type="InterPro" id="IPR050487">
    <property type="entry name" value="FtsQ_DivIB"/>
</dbReference>
<evidence type="ECO:0000256" key="6">
    <source>
        <dbReference type="ARBA" id="ARBA00023136"/>
    </source>
</evidence>
<dbReference type="Pfam" id="PF03799">
    <property type="entry name" value="FtsQ_DivIB_C"/>
    <property type="match status" value="1"/>
</dbReference>
<dbReference type="PROSITE" id="PS51779">
    <property type="entry name" value="POTRA"/>
    <property type="match status" value="1"/>
</dbReference>
<protein>
    <submittedName>
        <fullName evidence="10">Cell division protein FtsQ</fullName>
    </submittedName>
</protein>
<evidence type="ECO:0000313" key="11">
    <source>
        <dbReference type="Proteomes" id="UP000184389"/>
    </source>
</evidence>
<evidence type="ECO:0000259" key="9">
    <source>
        <dbReference type="PROSITE" id="PS51779"/>
    </source>
</evidence>
<dbReference type="InterPro" id="IPR034746">
    <property type="entry name" value="POTRA"/>
</dbReference>
<evidence type="ECO:0000256" key="3">
    <source>
        <dbReference type="ARBA" id="ARBA00022618"/>
    </source>
</evidence>
<dbReference type="InterPro" id="IPR005548">
    <property type="entry name" value="Cell_div_FtsQ/DivIB_C"/>
</dbReference>
<evidence type="ECO:0000256" key="2">
    <source>
        <dbReference type="ARBA" id="ARBA00022475"/>
    </source>
</evidence>
<organism evidence="10 11">
    <name type="scientific">Sporanaerobacter acetigenes DSM 13106</name>
    <dbReference type="NCBI Taxonomy" id="1123281"/>
    <lineage>
        <taxon>Bacteria</taxon>
        <taxon>Bacillati</taxon>
        <taxon>Bacillota</taxon>
        <taxon>Tissierellia</taxon>
        <taxon>Tissierellales</taxon>
        <taxon>Sporanaerobacteraceae</taxon>
        <taxon>Sporanaerobacter</taxon>
    </lineage>
</organism>
<gene>
    <name evidence="10" type="ORF">SAMN02745180_00643</name>
</gene>
<dbReference type="Proteomes" id="UP000184389">
    <property type="component" value="Unassembled WGS sequence"/>
</dbReference>
<keyword evidence="2" id="KW-1003">Cell membrane</keyword>
<dbReference type="InterPro" id="IPR013685">
    <property type="entry name" value="POTRA_FtsQ_type"/>
</dbReference>
<evidence type="ECO:0000256" key="4">
    <source>
        <dbReference type="ARBA" id="ARBA00022692"/>
    </source>
</evidence>
<keyword evidence="3 10" id="KW-0132">Cell division</keyword>
<keyword evidence="4 8" id="KW-0812">Transmembrane</keyword>
<keyword evidence="6 8" id="KW-0472">Membrane</keyword>
<feature type="domain" description="POTRA" evidence="9">
    <location>
        <begin position="40"/>
        <end position="108"/>
    </location>
</feature>
<proteinExistence type="predicted"/>
<dbReference type="AlphaFoldDB" id="A0A1M5UGP2"/>
<keyword evidence="5 8" id="KW-1133">Transmembrane helix</keyword>
<evidence type="ECO:0000256" key="1">
    <source>
        <dbReference type="ARBA" id="ARBA00004370"/>
    </source>
</evidence>
<evidence type="ECO:0000256" key="7">
    <source>
        <dbReference type="ARBA" id="ARBA00023306"/>
    </source>
</evidence>
<dbReference type="EMBL" id="FQXR01000003">
    <property type="protein sequence ID" value="SHH62184.1"/>
    <property type="molecule type" value="Genomic_DNA"/>
</dbReference>
<dbReference type="Pfam" id="PF08478">
    <property type="entry name" value="POTRA_1"/>
    <property type="match status" value="1"/>
</dbReference>
<evidence type="ECO:0000313" key="10">
    <source>
        <dbReference type="EMBL" id="SHH62184.1"/>
    </source>
</evidence>
<reference evidence="10 11" key="1">
    <citation type="submission" date="2016-11" db="EMBL/GenBank/DDBJ databases">
        <authorList>
            <person name="Jaros S."/>
            <person name="Januszkiewicz K."/>
            <person name="Wedrychowicz H."/>
        </authorList>
    </citation>
    <scope>NUCLEOTIDE SEQUENCE [LARGE SCALE GENOMIC DNA]</scope>
    <source>
        <strain evidence="10 11">DSM 13106</strain>
    </source>
</reference>
<dbReference type="OrthoDB" id="1953902at2"/>
<dbReference type="Gene3D" id="3.10.20.310">
    <property type="entry name" value="membrane protein fhac"/>
    <property type="match status" value="1"/>
</dbReference>
<comment type="subcellular location">
    <subcellularLocation>
        <location evidence="1">Membrane</location>
    </subcellularLocation>
</comment>
<dbReference type="STRING" id="1123281.SAMN02745180_00643"/>
<name>A0A1M5UGP2_9FIRM</name>
<sequence length="260" mass="29865">MGKEERIDKRIKKKRRKIAFIILLLLFGTFLLVSFKTTFFNISNIEIIGNKKISNDKIIKASGNPMKENIFKVNIGEIEKSLKKHPYIKEAVVRRRLPNKLIIEIEERNEKFILAHGGSNVYLDVDGIVLKINSEPNNKLTVLKGANIDKPDVGYKITSENEEFVDSILGFIDISNKTNLLKEINTIDVSNNENIIMELRDGVLVDFGPLNNVEYKLRYIKEILNDLNEKGIPCKYIYLNKGENPIVVTDNEREDSNEEQ</sequence>
<keyword evidence="7" id="KW-0131">Cell cycle</keyword>
<evidence type="ECO:0000256" key="5">
    <source>
        <dbReference type="ARBA" id="ARBA00022989"/>
    </source>
</evidence>